<organism evidence="2">
    <name type="scientific">Tetranychus kanzawai</name>
    <name type="common">Kanzawa spider mite</name>
    <dbReference type="NCBI Taxonomy" id="50028"/>
    <lineage>
        <taxon>Eukaryota</taxon>
        <taxon>Metazoa</taxon>
        <taxon>Ecdysozoa</taxon>
        <taxon>Arthropoda</taxon>
        <taxon>Chelicerata</taxon>
        <taxon>Arachnida</taxon>
        <taxon>Acari</taxon>
        <taxon>Acariformes</taxon>
        <taxon>Trombidiformes</taxon>
        <taxon>Prostigmata</taxon>
        <taxon>Eleutherengona</taxon>
        <taxon>Raphignathae</taxon>
        <taxon>Tetranychoidea</taxon>
        <taxon>Tetranychidae</taxon>
        <taxon>Tetranychus</taxon>
    </lineage>
</organism>
<sequence>MYQISPMNWIIILFLVFFLISYLYTLMNSFEKKSFYFNLIKKI</sequence>
<evidence type="ECO:0000256" key="1">
    <source>
        <dbReference type="SAM" id="Phobius"/>
    </source>
</evidence>
<accession>A0A075XEY0</accession>
<dbReference type="RefSeq" id="YP_009051483.1">
    <property type="nucleotide sequence ID" value="NC_024676.1"/>
</dbReference>
<name>A0A075XEY0_TETKA</name>
<gene>
    <name evidence="2" type="primary">ATP8</name>
</gene>
<keyword evidence="1" id="KW-0812">Transmembrane</keyword>
<dbReference type="EMBL" id="KJ729017">
    <property type="protein sequence ID" value="AIH15644.1"/>
    <property type="molecule type" value="Genomic_DNA"/>
</dbReference>
<reference evidence="2" key="1">
    <citation type="journal article" date="2014" name="PLoS ONE">
        <title>The complete mitochondrial genomes of six species of tetranychus provide insights into the phylogeny and evolution of spider mites.</title>
        <authorList>
            <person name="Chen D.S."/>
            <person name="Jin P.Y."/>
            <person name="Zhang K.J."/>
            <person name="Ding X.L."/>
            <person name="Yang S.X."/>
            <person name="Ju J.F."/>
            <person name="Zhao J.Y."/>
            <person name="Hong X.Y."/>
        </authorList>
    </citation>
    <scope>NUCLEOTIDE SEQUENCE</scope>
</reference>
<evidence type="ECO:0000313" key="2">
    <source>
        <dbReference type="EMBL" id="AIH15644.1"/>
    </source>
</evidence>
<keyword evidence="2" id="KW-0496">Mitochondrion</keyword>
<dbReference type="AlphaFoldDB" id="A0A075XEY0"/>
<keyword evidence="1" id="KW-0472">Membrane</keyword>
<feature type="transmembrane region" description="Helical" evidence="1">
    <location>
        <begin position="6"/>
        <end position="26"/>
    </location>
</feature>
<keyword evidence="1" id="KW-1133">Transmembrane helix</keyword>
<geneLocation type="mitochondrion" evidence="2"/>
<dbReference type="GeneID" id="20006173"/>
<dbReference type="CTD" id="4509"/>
<protein>
    <submittedName>
        <fullName evidence="2">ATP synthase F0 subunit 8</fullName>
    </submittedName>
</protein>
<proteinExistence type="predicted"/>